<comment type="cofactor">
    <cofactor evidence="6">
        <name>Zn(2+)</name>
        <dbReference type="ChEBI" id="CHEBI:29105"/>
    </cofactor>
    <text evidence="6">Binds 1 zinc ion per subunit.</text>
</comment>
<dbReference type="AlphaFoldDB" id="A0AAV9IUL7"/>
<keyword evidence="10" id="KW-1185">Reference proteome</keyword>
<dbReference type="GO" id="GO:0046872">
    <property type="term" value="F:metal ion binding"/>
    <property type="evidence" value="ECO:0007669"/>
    <property type="project" value="UniProtKB-KW"/>
</dbReference>
<keyword evidence="3 6" id="KW-0378">Hydrolase</keyword>
<accession>A0AAV9IUL7</accession>
<keyword evidence="5 6" id="KW-0482">Metalloprotease</keyword>
<dbReference type="PANTHER" id="PTHR10120">
    <property type="entry name" value="CAAX PRENYL PROTEASE 1"/>
    <property type="match status" value="1"/>
</dbReference>
<keyword evidence="1 6" id="KW-0645">Protease</keyword>
<comment type="similarity">
    <text evidence="6">Belongs to the peptidase M48 family.</text>
</comment>
<dbReference type="FunFam" id="3.30.2010.10:FF:000007">
    <property type="entry name" value="Peptidase M48 family protein"/>
    <property type="match status" value="1"/>
</dbReference>
<keyword evidence="2" id="KW-0479">Metal-binding</keyword>
<evidence type="ECO:0000259" key="8">
    <source>
        <dbReference type="Pfam" id="PF01435"/>
    </source>
</evidence>
<organism evidence="9 10">
    <name type="scientific">Cyanidium caldarium</name>
    <name type="common">Red alga</name>
    <dbReference type="NCBI Taxonomy" id="2771"/>
    <lineage>
        <taxon>Eukaryota</taxon>
        <taxon>Rhodophyta</taxon>
        <taxon>Bangiophyceae</taxon>
        <taxon>Cyanidiales</taxon>
        <taxon>Cyanidiaceae</taxon>
        <taxon>Cyanidium</taxon>
    </lineage>
</organism>
<dbReference type="Proteomes" id="UP001301350">
    <property type="component" value="Unassembled WGS sequence"/>
</dbReference>
<evidence type="ECO:0000256" key="3">
    <source>
        <dbReference type="ARBA" id="ARBA00022801"/>
    </source>
</evidence>
<evidence type="ECO:0000313" key="10">
    <source>
        <dbReference type="Proteomes" id="UP001301350"/>
    </source>
</evidence>
<sequence>MRSNSTASQRMEASSSACEFTMPSDLSAAFVSSCGWRRRARAPLSPAKAVDACHRAAEPQSRHWQPCRLAHTTRHRPFHQRNDRGPLSASAPPVRTSASGIPAEPLSTAARVSLPALRATDFRHPLDEASTRSMDLLTRFTGLNMLVRQVIGPIAEQIIEVENISMGVLVGPEQLPRLHRLLVEACSILGLNVPDLYIRQNPVPNAYTMAIDGRRPFIVVHSSLLDMGLTDEEIQAVLAHELGHLKCEHGVWVTVANLLLLALAQLGELGQTLANTLVSRLCYWLQAAELSCDRASLLVVQDPRLVVSVIMKLSGGSVLYANEMNPEAYLKQAARLDQVSRTLIGRRVRQQIQRAATHPLPVVRARELDRWAHSPEYRRVLRKGVKLDALAGNTNGKRE</sequence>
<dbReference type="GO" id="GO:0006508">
    <property type="term" value="P:proteolysis"/>
    <property type="evidence" value="ECO:0007669"/>
    <property type="project" value="UniProtKB-KW"/>
</dbReference>
<gene>
    <name evidence="9" type="ORF">CDCA_CDCA06G1826</name>
</gene>
<name>A0AAV9IUL7_CYACA</name>
<evidence type="ECO:0000256" key="7">
    <source>
        <dbReference type="SAM" id="MobiDB-lite"/>
    </source>
</evidence>
<comment type="caution">
    <text evidence="9">The sequence shown here is derived from an EMBL/GenBank/DDBJ whole genome shotgun (WGS) entry which is preliminary data.</text>
</comment>
<feature type="region of interest" description="Disordered" evidence="7">
    <location>
        <begin position="74"/>
        <end position="101"/>
    </location>
</feature>
<dbReference type="CDD" id="cd07325">
    <property type="entry name" value="M48_Ste24p_like"/>
    <property type="match status" value="1"/>
</dbReference>
<dbReference type="GO" id="GO:0004222">
    <property type="term" value="F:metalloendopeptidase activity"/>
    <property type="evidence" value="ECO:0007669"/>
    <property type="project" value="InterPro"/>
</dbReference>
<feature type="domain" description="Peptidase M48" evidence="8">
    <location>
        <begin position="176"/>
        <end position="371"/>
    </location>
</feature>
<evidence type="ECO:0000256" key="4">
    <source>
        <dbReference type="ARBA" id="ARBA00022833"/>
    </source>
</evidence>
<reference evidence="9 10" key="1">
    <citation type="submission" date="2022-07" db="EMBL/GenBank/DDBJ databases">
        <title>Genome-wide signatures of adaptation to extreme environments.</title>
        <authorList>
            <person name="Cho C.H."/>
            <person name="Yoon H.S."/>
        </authorList>
    </citation>
    <scope>NUCLEOTIDE SEQUENCE [LARGE SCALE GENOMIC DNA]</scope>
    <source>
        <strain evidence="9 10">DBV 063 E5</strain>
    </source>
</reference>
<evidence type="ECO:0000256" key="2">
    <source>
        <dbReference type="ARBA" id="ARBA00022723"/>
    </source>
</evidence>
<dbReference type="Gene3D" id="3.30.2010.10">
    <property type="entry name" value="Metalloproteases ('zincins'), catalytic domain"/>
    <property type="match status" value="1"/>
</dbReference>
<protein>
    <recommendedName>
        <fullName evidence="8">Peptidase M48 domain-containing protein</fullName>
    </recommendedName>
</protein>
<evidence type="ECO:0000256" key="5">
    <source>
        <dbReference type="ARBA" id="ARBA00023049"/>
    </source>
</evidence>
<evidence type="ECO:0000313" key="9">
    <source>
        <dbReference type="EMBL" id="KAK4535801.1"/>
    </source>
</evidence>
<dbReference type="EMBL" id="JANCYW010000006">
    <property type="protein sequence ID" value="KAK4535801.1"/>
    <property type="molecule type" value="Genomic_DNA"/>
</dbReference>
<evidence type="ECO:0000256" key="6">
    <source>
        <dbReference type="RuleBase" id="RU003983"/>
    </source>
</evidence>
<keyword evidence="4 6" id="KW-0862">Zinc</keyword>
<evidence type="ECO:0000256" key="1">
    <source>
        <dbReference type="ARBA" id="ARBA00022670"/>
    </source>
</evidence>
<dbReference type="InterPro" id="IPR001915">
    <property type="entry name" value="Peptidase_M48"/>
</dbReference>
<dbReference type="Pfam" id="PF01435">
    <property type="entry name" value="Peptidase_M48"/>
    <property type="match status" value="1"/>
</dbReference>
<proteinExistence type="inferred from homology"/>